<dbReference type="EMBL" id="RJVO01000004">
    <property type="protein sequence ID" value="ROH89602.1"/>
    <property type="molecule type" value="Genomic_DNA"/>
</dbReference>
<dbReference type="AlphaFoldDB" id="A0A3N0VAC1"/>
<organism evidence="10 11">
    <name type="scientific">Stagnimonas aquatica</name>
    <dbReference type="NCBI Taxonomy" id="2689987"/>
    <lineage>
        <taxon>Bacteria</taxon>
        <taxon>Pseudomonadati</taxon>
        <taxon>Pseudomonadota</taxon>
        <taxon>Gammaproteobacteria</taxon>
        <taxon>Nevskiales</taxon>
        <taxon>Nevskiaceae</taxon>
        <taxon>Stagnimonas</taxon>
    </lineage>
</organism>
<accession>A0A3N0VAC1</accession>
<dbReference type="Gene3D" id="1.50.10.10">
    <property type="match status" value="1"/>
</dbReference>
<comment type="similarity">
    <text evidence="2 9">Belongs to the glycosyl hydrolase 8 (cellulase D) family.</text>
</comment>
<evidence type="ECO:0000256" key="4">
    <source>
        <dbReference type="ARBA" id="ARBA00022801"/>
    </source>
</evidence>
<dbReference type="InterPro" id="IPR012341">
    <property type="entry name" value="6hp_glycosidase-like_sf"/>
</dbReference>
<keyword evidence="4 9" id="KW-0378">Hydrolase</keyword>
<evidence type="ECO:0000256" key="7">
    <source>
        <dbReference type="ARBA" id="ARBA00023326"/>
    </source>
</evidence>
<dbReference type="Pfam" id="PF01270">
    <property type="entry name" value="Glyco_hydro_8"/>
    <property type="match status" value="1"/>
</dbReference>
<keyword evidence="7 9" id="KW-0119">Carbohydrate metabolism</keyword>
<keyword evidence="5" id="KW-0136">Cellulose degradation</keyword>
<dbReference type="PRINTS" id="PR00735">
    <property type="entry name" value="GLHYDRLASE8"/>
</dbReference>
<evidence type="ECO:0000256" key="2">
    <source>
        <dbReference type="ARBA" id="ARBA00009209"/>
    </source>
</evidence>
<dbReference type="PROSITE" id="PS00812">
    <property type="entry name" value="GLYCOSYL_HYDROL_F8"/>
    <property type="match status" value="1"/>
</dbReference>
<dbReference type="InParanoid" id="A0A3N0VAC1"/>
<sequence>MRYAITAVAAAITVVVAVTAYSYWQWSRPWRAWQSYRTVFVQNDGRVIDRTAGDRSTSEGQAYSLFFALVANDRPLFDRILGWTEANLSGGPLEQRLPAWLWGLREDGSWGVKDPNPASDADLWIAYSLMEAARLWQAPAYGRKGRALLNLIRAQELAEVPGVGVMLLPAPQGFQLEDGRWRLNPSYLPEFQLRYFAGIDPYGPWKSVWSNHLTQMQRLLRSGIAPDWYQVDAAGKPLLDAVSGERSSYDAIRVYLWAGISAVASGERAAAPLLQLLAPYAALVRAQGQPPEVVDAATGRSSGGAPIGYSAAVLPFLAVVDEDTAATQRVRLKNSRQEGGDGNLGTPPHYYDQVLALFGEGWAEQRYRIDTQGQVIPRWSKTCCGWPY</sequence>
<dbReference type="GO" id="GO:0008810">
    <property type="term" value="F:cellulase activity"/>
    <property type="evidence" value="ECO:0007669"/>
    <property type="project" value="UniProtKB-EC"/>
</dbReference>
<comment type="catalytic activity">
    <reaction evidence="1">
        <text>Endohydrolysis of (1-&gt;4)-beta-D-glucosidic linkages in cellulose, lichenin and cereal beta-D-glucans.</text>
        <dbReference type="EC" id="3.2.1.4"/>
    </reaction>
</comment>
<dbReference type="Proteomes" id="UP000282106">
    <property type="component" value="Unassembled WGS sequence"/>
</dbReference>
<dbReference type="InterPro" id="IPR019834">
    <property type="entry name" value="Glyco_hydro_8_CS"/>
</dbReference>
<evidence type="ECO:0000313" key="10">
    <source>
        <dbReference type="EMBL" id="ROH89602.1"/>
    </source>
</evidence>
<dbReference type="InterPro" id="IPR002037">
    <property type="entry name" value="Glyco_hydro_8"/>
</dbReference>
<dbReference type="GO" id="GO:0030245">
    <property type="term" value="P:cellulose catabolic process"/>
    <property type="evidence" value="ECO:0007669"/>
    <property type="project" value="UniProtKB-KW"/>
</dbReference>
<evidence type="ECO:0000256" key="8">
    <source>
        <dbReference type="PROSITE-ProRule" id="PRU10058"/>
    </source>
</evidence>
<evidence type="ECO:0000256" key="5">
    <source>
        <dbReference type="ARBA" id="ARBA00023001"/>
    </source>
</evidence>
<protein>
    <recommendedName>
        <fullName evidence="9">Glucanase</fullName>
        <ecNumber evidence="9">3.2.1.-</ecNumber>
    </recommendedName>
</protein>
<gene>
    <name evidence="10" type="ORF">ED208_10770</name>
</gene>
<dbReference type="SUPFAM" id="SSF48208">
    <property type="entry name" value="Six-hairpin glycosidases"/>
    <property type="match status" value="1"/>
</dbReference>
<name>A0A3N0VAC1_9GAMM</name>
<proteinExistence type="inferred from homology"/>
<reference evidence="10 11" key="1">
    <citation type="submission" date="2018-10" db="EMBL/GenBank/DDBJ databases">
        <authorList>
            <person name="Chen W.-M."/>
        </authorList>
    </citation>
    <scope>NUCLEOTIDE SEQUENCE [LARGE SCALE GENOMIC DNA]</scope>
    <source>
        <strain evidence="10 11">THS-13</strain>
    </source>
</reference>
<dbReference type="EC" id="3.2.1.-" evidence="9"/>
<keyword evidence="11" id="KW-1185">Reference proteome</keyword>
<dbReference type="FunCoup" id="A0A3N0VAC1">
    <property type="interactions" value="11"/>
</dbReference>
<keyword evidence="7 9" id="KW-0624">Polysaccharide degradation</keyword>
<feature type="active site" description="Nucleophile" evidence="8">
    <location>
        <position position="120"/>
    </location>
</feature>
<evidence type="ECO:0000256" key="9">
    <source>
        <dbReference type="RuleBase" id="RU361167"/>
    </source>
</evidence>
<evidence type="ECO:0000313" key="11">
    <source>
        <dbReference type="Proteomes" id="UP000282106"/>
    </source>
</evidence>
<evidence type="ECO:0000256" key="3">
    <source>
        <dbReference type="ARBA" id="ARBA00022729"/>
    </source>
</evidence>
<evidence type="ECO:0000256" key="6">
    <source>
        <dbReference type="ARBA" id="ARBA00023295"/>
    </source>
</evidence>
<keyword evidence="6 9" id="KW-0326">Glycosidase</keyword>
<dbReference type="RefSeq" id="WP_123211899.1">
    <property type="nucleotide sequence ID" value="NZ_RJVO01000004.1"/>
</dbReference>
<dbReference type="NCBIfam" id="NF008305">
    <property type="entry name" value="PRK11097.1"/>
    <property type="match status" value="1"/>
</dbReference>
<keyword evidence="3" id="KW-0732">Signal</keyword>
<dbReference type="InterPro" id="IPR008928">
    <property type="entry name" value="6-hairpin_glycosidase_sf"/>
</dbReference>
<comment type="caution">
    <text evidence="10">The sequence shown here is derived from an EMBL/GenBank/DDBJ whole genome shotgun (WGS) entry which is preliminary data.</text>
</comment>
<evidence type="ECO:0000256" key="1">
    <source>
        <dbReference type="ARBA" id="ARBA00000966"/>
    </source>
</evidence>